<dbReference type="OrthoDB" id="2121828at2759"/>
<dbReference type="EMBL" id="KN716937">
    <property type="protein sequence ID" value="KJH40992.1"/>
    <property type="molecule type" value="Genomic_DNA"/>
</dbReference>
<name>A0A0D8XB42_DICVI</name>
<reference evidence="6" key="2">
    <citation type="journal article" date="2016" name="Sci. Rep.">
        <title>Dictyocaulus viviparus genome, variome and transcriptome elucidate lungworm biology and support future intervention.</title>
        <authorList>
            <person name="McNulty S.N."/>
            <person name="Strube C."/>
            <person name="Rosa B.A."/>
            <person name="Martin J.C."/>
            <person name="Tyagi R."/>
            <person name="Choi Y.J."/>
            <person name="Wang Q."/>
            <person name="Hallsworth Pepin K."/>
            <person name="Zhang X."/>
            <person name="Ozersky P."/>
            <person name="Wilson R.K."/>
            <person name="Sternberg P.W."/>
            <person name="Gasser R.B."/>
            <person name="Mitreva M."/>
        </authorList>
    </citation>
    <scope>NUCLEOTIDE SEQUENCE [LARGE SCALE GENOMIC DNA]</scope>
    <source>
        <strain evidence="6">HannoverDv2000</strain>
    </source>
</reference>
<evidence type="ECO:0000256" key="2">
    <source>
        <dbReference type="ARBA" id="ARBA00023002"/>
    </source>
</evidence>
<dbReference type="SUPFAM" id="SSF49503">
    <property type="entry name" value="Cupredoxins"/>
    <property type="match status" value="1"/>
</dbReference>
<dbReference type="PANTHER" id="PTHR11709:SF394">
    <property type="entry name" value="FI03373P-RELATED"/>
    <property type="match status" value="1"/>
</dbReference>
<dbReference type="GO" id="GO:0005507">
    <property type="term" value="F:copper ion binding"/>
    <property type="evidence" value="ECO:0007669"/>
    <property type="project" value="InterPro"/>
</dbReference>
<dbReference type="Proteomes" id="UP000053766">
    <property type="component" value="Unassembled WGS sequence"/>
</dbReference>
<dbReference type="InterPro" id="IPR045087">
    <property type="entry name" value="Cu-oxidase_fam"/>
</dbReference>
<dbReference type="STRING" id="29172.A0A0D8XB42"/>
<evidence type="ECO:0000256" key="1">
    <source>
        <dbReference type="ARBA" id="ARBA00022723"/>
    </source>
</evidence>
<dbReference type="PANTHER" id="PTHR11709">
    <property type="entry name" value="MULTI-COPPER OXIDASE"/>
    <property type="match status" value="1"/>
</dbReference>
<keyword evidence="2" id="KW-0560">Oxidoreductase</keyword>
<dbReference type="Pfam" id="PF07731">
    <property type="entry name" value="Cu-oxidase_2"/>
    <property type="match status" value="1"/>
</dbReference>
<evidence type="ECO:0000256" key="3">
    <source>
        <dbReference type="ARBA" id="ARBA00023008"/>
    </source>
</evidence>
<keyword evidence="1" id="KW-0479">Metal-binding</keyword>
<keyword evidence="3" id="KW-0186">Copper</keyword>
<dbReference type="GO" id="GO:0016491">
    <property type="term" value="F:oxidoreductase activity"/>
    <property type="evidence" value="ECO:0007669"/>
    <property type="project" value="UniProtKB-KW"/>
</dbReference>
<evidence type="ECO:0000259" key="4">
    <source>
        <dbReference type="Pfam" id="PF07731"/>
    </source>
</evidence>
<accession>A0A0D8XB42</accession>
<reference evidence="5 6" key="1">
    <citation type="submission" date="2013-11" db="EMBL/GenBank/DDBJ databases">
        <title>Draft genome of the bovine lungworm Dictyocaulus viviparus.</title>
        <authorList>
            <person name="Mitreva M."/>
        </authorList>
    </citation>
    <scope>NUCLEOTIDE SEQUENCE [LARGE SCALE GENOMIC DNA]</scope>
    <source>
        <strain evidence="5 6">HannoverDv2000</strain>
    </source>
</reference>
<dbReference type="InterPro" id="IPR011706">
    <property type="entry name" value="Cu-oxidase_C"/>
</dbReference>
<dbReference type="InterPro" id="IPR008972">
    <property type="entry name" value="Cupredoxin"/>
</dbReference>
<keyword evidence="6" id="KW-1185">Reference proteome</keyword>
<dbReference type="GO" id="GO:0005886">
    <property type="term" value="C:plasma membrane"/>
    <property type="evidence" value="ECO:0007669"/>
    <property type="project" value="TreeGrafter"/>
</dbReference>
<sequence length="126" mass="14042">MGTGGAFSTGYAHPFHIHGTHFHVMKVGWPSYHENGTIYEMNDDIDCKGADTTCDGAVWKNKTWLNGAVPGINTLNPSLRDTITLPVGGYIVVRFRASNPGWWFAHCHLILHHMSGTAYAFKVRRE</sequence>
<dbReference type="GO" id="GO:0006826">
    <property type="term" value="P:iron ion transport"/>
    <property type="evidence" value="ECO:0007669"/>
    <property type="project" value="TreeGrafter"/>
</dbReference>
<dbReference type="AlphaFoldDB" id="A0A0D8XB42"/>
<dbReference type="Gene3D" id="2.60.40.420">
    <property type="entry name" value="Cupredoxins - blue copper proteins"/>
    <property type="match status" value="1"/>
</dbReference>
<evidence type="ECO:0000313" key="5">
    <source>
        <dbReference type="EMBL" id="KJH40992.1"/>
    </source>
</evidence>
<organism evidence="5 6">
    <name type="scientific">Dictyocaulus viviparus</name>
    <name type="common">Bovine lungworm</name>
    <dbReference type="NCBI Taxonomy" id="29172"/>
    <lineage>
        <taxon>Eukaryota</taxon>
        <taxon>Metazoa</taxon>
        <taxon>Ecdysozoa</taxon>
        <taxon>Nematoda</taxon>
        <taxon>Chromadorea</taxon>
        <taxon>Rhabditida</taxon>
        <taxon>Rhabditina</taxon>
        <taxon>Rhabditomorpha</taxon>
        <taxon>Strongyloidea</taxon>
        <taxon>Metastrongylidae</taxon>
        <taxon>Dictyocaulus</taxon>
    </lineage>
</organism>
<protein>
    <submittedName>
        <fullName evidence="5">Multicopper oxidase</fullName>
    </submittedName>
</protein>
<gene>
    <name evidence="5" type="ORF">DICVIV_13042</name>
</gene>
<proteinExistence type="predicted"/>
<evidence type="ECO:0000313" key="6">
    <source>
        <dbReference type="Proteomes" id="UP000053766"/>
    </source>
</evidence>
<feature type="domain" description="Plastocyanin-like" evidence="4">
    <location>
        <begin position="11"/>
        <end position="124"/>
    </location>
</feature>